<dbReference type="PANTHER" id="PTHR13282:SF6">
    <property type="entry name" value="PROTEIN FAM32A"/>
    <property type="match status" value="1"/>
</dbReference>
<evidence type="ECO:0000313" key="1">
    <source>
        <dbReference type="EMBL" id="KAK2984429.1"/>
    </source>
</evidence>
<sequence length="81" mass="8959">MTPGVESISTLTVNPVEIGNAAPHVTNLAPAERSYTEQRQRIDIHKLAKTANKSHRDRNSDFNQYLANVSENYDIPKIGPG</sequence>
<reference evidence="1" key="1">
    <citation type="submission" date="2022-12" db="EMBL/GenBank/DDBJ databases">
        <title>Draft genome assemblies for two species of Escallonia (Escalloniales).</title>
        <authorList>
            <person name="Chanderbali A."/>
            <person name="Dervinis C."/>
            <person name="Anghel I."/>
            <person name="Soltis D."/>
            <person name="Soltis P."/>
            <person name="Zapata F."/>
        </authorList>
    </citation>
    <scope>NUCLEOTIDE SEQUENCE</scope>
    <source>
        <strain evidence="1">UCBG92.1500</strain>
        <tissue evidence="1">Leaf</tissue>
    </source>
</reference>
<evidence type="ECO:0000313" key="2">
    <source>
        <dbReference type="Proteomes" id="UP001187471"/>
    </source>
</evidence>
<dbReference type="Proteomes" id="UP001187471">
    <property type="component" value="Unassembled WGS sequence"/>
</dbReference>
<dbReference type="GO" id="GO:0005730">
    <property type="term" value="C:nucleolus"/>
    <property type="evidence" value="ECO:0007669"/>
    <property type="project" value="TreeGrafter"/>
</dbReference>
<proteinExistence type="predicted"/>
<dbReference type="AlphaFoldDB" id="A0AA88RFF5"/>
<gene>
    <name evidence="1" type="ORF">RJ640_014835</name>
</gene>
<comment type="caution">
    <text evidence="1">The sequence shown here is derived from an EMBL/GenBank/DDBJ whole genome shotgun (WGS) entry which is preliminary data.</text>
</comment>
<organism evidence="1 2">
    <name type="scientific">Escallonia rubra</name>
    <dbReference type="NCBI Taxonomy" id="112253"/>
    <lineage>
        <taxon>Eukaryota</taxon>
        <taxon>Viridiplantae</taxon>
        <taxon>Streptophyta</taxon>
        <taxon>Embryophyta</taxon>
        <taxon>Tracheophyta</taxon>
        <taxon>Spermatophyta</taxon>
        <taxon>Magnoliopsida</taxon>
        <taxon>eudicotyledons</taxon>
        <taxon>Gunneridae</taxon>
        <taxon>Pentapetalae</taxon>
        <taxon>asterids</taxon>
        <taxon>campanulids</taxon>
        <taxon>Escalloniales</taxon>
        <taxon>Escalloniaceae</taxon>
        <taxon>Escallonia</taxon>
    </lineage>
</organism>
<protein>
    <submittedName>
        <fullName evidence="1">Uncharacterized protein</fullName>
    </submittedName>
</protein>
<accession>A0AA88RFF5</accession>
<keyword evidence="2" id="KW-1185">Reference proteome</keyword>
<dbReference type="PANTHER" id="PTHR13282">
    <property type="entry name" value="PROTEIN FAM32A"/>
    <property type="match status" value="1"/>
</dbReference>
<dbReference type="EMBL" id="JAVXUO010001230">
    <property type="protein sequence ID" value="KAK2984429.1"/>
    <property type="molecule type" value="Genomic_DNA"/>
</dbReference>
<dbReference type="InterPro" id="IPR013865">
    <property type="entry name" value="FAM32A"/>
</dbReference>
<name>A0AA88RFF5_9ASTE</name>